<feature type="non-terminal residue" evidence="1">
    <location>
        <position position="1"/>
    </location>
</feature>
<proteinExistence type="predicted"/>
<name>A0A9P7Y8C4_9HELO</name>
<dbReference type="EMBL" id="MU251834">
    <property type="protein sequence ID" value="KAG9228970.1"/>
    <property type="molecule type" value="Genomic_DNA"/>
</dbReference>
<comment type="caution">
    <text evidence="1">The sequence shown here is derived from an EMBL/GenBank/DDBJ whole genome shotgun (WGS) entry which is preliminary data.</text>
</comment>
<keyword evidence="2" id="KW-1185">Reference proteome</keyword>
<dbReference type="AlphaFoldDB" id="A0A9P7Y8C4"/>
<organism evidence="1 2">
    <name type="scientific">Amylocarpus encephaloides</name>
    <dbReference type="NCBI Taxonomy" id="45428"/>
    <lineage>
        <taxon>Eukaryota</taxon>
        <taxon>Fungi</taxon>
        <taxon>Dikarya</taxon>
        <taxon>Ascomycota</taxon>
        <taxon>Pezizomycotina</taxon>
        <taxon>Leotiomycetes</taxon>
        <taxon>Helotiales</taxon>
        <taxon>Helotiales incertae sedis</taxon>
        <taxon>Amylocarpus</taxon>
    </lineage>
</organism>
<protein>
    <submittedName>
        <fullName evidence="1">Uncharacterized protein</fullName>
    </submittedName>
</protein>
<accession>A0A9P7Y8C4</accession>
<dbReference type="Proteomes" id="UP000824998">
    <property type="component" value="Unassembled WGS sequence"/>
</dbReference>
<dbReference type="OrthoDB" id="3501104at2759"/>
<evidence type="ECO:0000313" key="2">
    <source>
        <dbReference type="Proteomes" id="UP000824998"/>
    </source>
</evidence>
<sequence length="169" mass="19131">LLTMARTRHDRADSVVRPPKSHQPLTTILKVIDPIPDDLIFEVLKAEIWSLDGRGFVNPLETHMRGSFRVFGTLRVEKQLEGHLCRGAKNGPMDFEAVTSSYSFGSSDEGISIWIGTGCGYLEIRPSAQYATLFDQMEKQVGLIYQCIDMEDELKAARRILKIEEFLIE</sequence>
<gene>
    <name evidence="1" type="ORF">BJ875DRAFT_360770</name>
</gene>
<evidence type="ECO:0000313" key="1">
    <source>
        <dbReference type="EMBL" id="KAG9228970.1"/>
    </source>
</evidence>
<reference evidence="1" key="1">
    <citation type="journal article" date="2021" name="IMA Fungus">
        <title>Genomic characterization of three marine fungi, including Emericellopsis atlantica sp. nov. with signatures of a generalist lifestyle and marine biomass degradation.</title>
        <authorList>
            <person name="Hagestad O.C."/>
            <person name="Hou L."/>
            <person name="Andersen J.H."/>
            <person name="Hansen E.H."/>
            <person name="Altermark B."/>
            <person name="Li C."/>
            <person name="Kuhnert E."/>
            <person name="Cox R.J."/>
            <person name="Crous P.W."/>
            <person name="Spatafora J.W."/>
            <person name="Lail K."/>
            <person name="Amirebrahimi M."/>
            <person name="Lipzen A."/>
            <person name="Pangilinan J."/>
            <person name="Andreopoulos W."/>
            <person name="Hayes R.D."/>
            <person name="Ng V."/>
            <person name="Grigoriev I.V."/>
            <person name="Jackson S.A."/>
            <person name="Sutton T.D.S."/>
            <person name="Dobson A.D.W."/>
            <person name="Rama T."/>
        </authorList>
    </citation>
    <scope>NUCLEOTIDE SEQUENCE</scope>
    <source>
        <strain evidence="1">TRa018bII</strain>
    </source>
</reference>
<feature type="non-terminal residue" evidence="1">
    <location>
        <position position="169"/>
    </location>
</feature>